<protein>
    <submittedName>
        <fullName evidence="2">Uncharacterized protein</fullName>
    </submittedName>
</protein>
<name>A0AAV4MBI1_9ARAC</name>
<keyword evidence="3" id="KW-1185">Reference proteome</keyword>
<dbReference type="Proteomes" id="UP001054837">
    <property type="component" value="Unassembled WGS sequence"/>
</dbReference>
<evidence type="ECO:0000313" key="2">
    <source>
        <dbReference type="EMBL" id="GIX69243.1"/>
    </source>
</evidence>
<accession>A0AAV4MBI1</accession>
<gene>
    <name evidence="2" type="ORF">CDAR_602091</name>
</gene>
<organism evidence="2 3">
    <name type="scientific">Caerostris darwini</name>
    <dbReference type="NCBI Taxonomy" id="1538125"/>
    <lineage>
        <taxon>Eukaryota</taxon>
        <taxon>Metazoa</taxon>
        <taxon>Ecdysozoa</taxon>
        <taxon>Arthropoda</taxon>
        <taxon>Chelicerata</taxon>
        <taxon>Arachnida</taxon>
        <taxon>Araneae</taxon>
        <taxon>Araneomorphae</taxon>
        <taxon>Entelegynae</taxon>
        <taxon>Araneoidea</taxon>
        <taxon>Araneidae</taxon>
        <taxon>Caerostris</taxon>
    </lineage>
</organism>
<sequence>MGRYSSSNGEENLTIPNSQSGIIRGRNPALTDGGHLILQHFITPHQFRLKSPFCFIGMVNHCSKNGNSSPTKLVFLFRSSMIHLGKYIHLFKKFVLFPILILTP</sequence>
<dbReference type="EMBL" id="BPLQ01000241">
    <property type="protein sequence ID" value="GIX69243.1"/>
    <property type="molecule type" value="Genomic_DNA"/>
</dbReference>
<feature type="region of interest" description="Disordered" evidence="1">
    <location>
        <begin position="1"/>
        <end position="21"/>
    </location>
</feature>
<proteinExistence type="predicted"/>
<dbReference type="AlphaFoldDB" id="A0AAV4MBI1"/>
<reference evidence="2 3" key="1">
    <citation type="submission" date="2021-06" db="EMBL/GenBank/DDBJ databases">
        <title>Caerostris darwini draft genome.</title>
        <authorList>
            <person name="Kono N."/>
            <person name="Arakawa K."/>
        </authorList>
    </citation>
    <scope>NUCLEOTIDE SEQUENCE [LARGE SCALE GENOMIC DNA]</scope>
</reference>
<evidence type="ECO:0000313" key="3">
    <source>
        <dbReference type="Proteomes" id="UP001054837"/>
    </source>
</evidence>
<evidence type="ECO:0000256" key="1">
    <source>
        <dbReference type="SAM" id="MobiDB-lite"/>
    </source>
</evidence>
<comment type="caution">
    <text evidence="2">The sequence shown here is derived from an EMBL/GenBank/DDBJ whole genome shotgun (WGS) entry which is preliminary data.</text>
</comment>